<keyword evidence="1" id="KW-0732">Signal</keyword>
<feature type="signal peptide" evidence="1">
    <location>
        <begin position="1"/>
        <end position="28"/>
    </location>
</feature>
<protein>
    <recommendedName>
        <fullName evidence="2">AMIN-like domain-containing protein</fullName>
    </recommendedName>
</protein>
<dbReference type="RefSeq" id="WP_143445595.1">
    <property type="nucleotide sequence ID" value="NZ_CBDRLL010000008.1"/>
</dbReference>
<feature type="domain" description="AMIN-like" evidence="2">
    <location>
        <begin position="56"/>
        <end position="188"/>
    </location>
</feature>
<dbReference type="Proteomes" id="UP000593998">
    <property type="component" value="Chromosome"/>
</dbReference>
<evidence type="ECO:0000313" key="3">
    <source>
        <dbReference type="EMBL" id="QOK21819.1"/>
    </source>
</evidence>
<dbReference type="AlphaFoldDB" id="A0A1W2CGW3"/>
<dbReference type="OrthoDB" id="3393679at2"/>
<organism evidence="4 5">
    <name type="scientific">Janibacter indicus</name>
    <dbReference type="NCBI Taxonomy" id="857417"/>
    <lineage>
        <taxon>Bacteria</taxon>
        <taxon>Bacillati</taxon>
        <taxon>Actinomycetota</taxon>
        <taxon>Actinomycetes</taxon>
        <taxon>Micrococcales</taxon>
        <taxon>Intrasporangiaceae</taxon>
        <taxon>Janibacter</taxon>
    </lineage>
</organism>
<proteinExistence type="predicted"/>
<evidence type="ECO:0000313" key="4">
    <source>
        <dbReference type="EMBL" id="SMC84453.1"/>
    </source>
</evidence>
<dbReference type="EMBL" id="CP062789">
    <property type="protein sequence ID" value="QOK21819.1"/>
    <property type="molecule type" value="Genomic_DNA"/>
</dbReference>
<name>A0A1W2CGW3_9MICO</name>
<feature type="chain" id="PRO_5038221047" description="AMIN-like domain-containing protein" evidence="1">
    <location>
        <begin position="29"/>
        <end position="190"/>
    </location>
</feature>
<dbReference type="EMBL" id="FWXN01000011">
    <property type="protein sequence ID" value="SMC84453.1"/>
    <property type="molecule type" value="Genomic_DNA"/>
</dbReference>
<reference evidence="3 6" key="2">
    <citation type="submission" date="2020-10" db="EMBL/GenBank/DDBJ databases">
        <title>Janibacter indicus TT2 genome sequence.</title>
        <authorList>
            <person name="Lee K."/>
            <person name="Ganzorig M."/>
        </authorList>
    </citation>
    <scope>NUCLEOTIDE SEQUENCE [LARGE SCALE GENOMIC DNA]</scope>
    <source>
        <strain evidence="3 6">TT2</strain>
    </source>
</reference>
<gene>
    <name evidence="3" type="ORF">IGS73_11855</name>
    <name evidence="4" type="ORF">SAMN06296429_111129</name>
</gene>
<evidence type="ECO:0000313" key="5">
    <source>
        <dbReference type="Proteomes" id="UP000192634"/>
    </source>
</evidence>
<accession>A0A1W2CGW3</accession>
<evidence type="ECO:0000313" key="6">
    <source>
        <dbReference type="Proteomes" id="UP000593998"/>
    </source>
</evidence>
<evidence type="ECO:0000256" key="1">
    <source>
        <dbReference type="SAM" id="SignalP"/>
    </source>
</evidence>
<sequence>MTTTTSVRIGVGLTAAAAALLLTAPAAAPATSGSTACSTPWGSLAKANDRHYSLGTLTDVRSGRHACFDRLVVDVDRPRHSLSYDVRYVPTFSEDGSGTVIPLRGGAKLQVVVRTPAYDDDFDPTYSPANRKELVDTTGYRTLRQVAWGGSWEGQSTMGIGTRARLPFKVTELDGPGDRSRLVIDVAHTW</sequence>
<evidence type="ECO:0000259" key="2">
    <source>
        <dbReference type="Pfam" id="PF24837"/>
    </source>
</evidence>
<reference evidence="4 5" key="1">
    <citation type="submission" date="2017-04" db="EMBL/GenBank/DDBJ databases">
        <authorList>
            <person name="Afonso C.L."/>
            <person name="Miller P.J."/>
            <person name="Scott M.A."/>
            <person name="Spackman E."/>
            <person name="Goraichik I."/>
            <person name="Dimitrov K.M."/>
            <person name="Suarez D.L."/>
            <person name="Swayne D.E."/>
        </authorList>
    </citation>
    <scope>NUCLEOTIDE SEQUENCE [LARGE SCALE GENOMIC DNA]</scope>
    <source>
        <strain evidence="4 5">CGMCC 1.12511</strain>
    </source>
</reference>
<dbReference type="Proteomes" id="UP000192634">
    <property type="component" value="Unassembled WGS sequence"/>
</dbReference>
<dbReference type="InterPro" id="IPR056303">
    <property type="entry name" value="AMIN-like"/>
</dbReference>
<dbReference type="Pfam" id="PF24837">
    <property type="entry name" value="AMIN-like"/>
    <property type="match status" value="1"/>
</dbReference>